<dbReference type="InterPro" id="IPR050186">
    <property type="entry name" value="TPT_transporter"/>
</dbReference>
<evidence type="ECO:0000256" key="2">
    <source>
        <dbReference type="ARBA" id="ARBA00022692"/>
    </source>
</evidence>
<name>A0A9D4XKN6_PEA</name>
<dbReference type="Proteomes" id="UP001058974">
    <property type="component" value="Chromosome 4"/>
</dbReference>
<dbReference type="AlphaFoldDB" id="A0A9D4XKN6"/>
<accession>A0A9D4XKN6</accession>
<feature type="region of interest" description="Disordered" evidence="5">
    <location>
        <begin position="340"/>
        <end position="363"/>
    </location>
</feature>
<dbReference type="PANTHER" id="PTHR11132">
    <property type="entry name" value="SOLUTE CARRIER FAMILY 35"/>
    <property type="match status" value="1"/>
</dbReference>
<dbReference type="GO" id="GO:0016020">
    <property type="term" value="C:membrane"/>
    <property type="evidence" value="ECO:0007669"/>
    <property type="project" value="UniProtKB-SubCell"/>
</dbReference>
<feature type="transmembrane region" description="Helical" evidence="6">
    <location>
        <begin position="254"/>
        <end position="280"/>
    </location>
</feature>
<comment type="caution">
    <text evidence="7">The sequence shown here is derived from an EMBL/GenBank/DDBJ whole genome shotgun (WGS) entry which is preliminary data.</text>
</comment>
<evidence type="ECO:0000256" key="4">
    <source>
        <dbReference type="ARBA" id="ARBA00023136"/>
    </source>
</evidence>
<evidence type="ECO:0000256" key="6">
    <source>
        <dbReference type="SAM" id="Phobius"/>
    </source>
</evidence>
<evidence type="ECO:0000256" key="5">
    <source>
        <dbReference type="SAM" id="MobiDB-lite"/>
    </source>
</evidence>
<proteinExistence type="predicted"/>
<sequence>MASTNQIDEYCERAQTSQPAASFAQRTIRTFCDDTKFGGITTPANISTGNVEEGTVDNLAESCNSSGSQCSLPNERKLSSSELNTCDTECEATTPPVPALEDDSFSNNENTCSLNPTGADKADVKSNIHDKPIQEVNVEEFGKLREREIDVYLIVEVLLPQNAVHMNDLIKLFSTGYALQIKKEKGALMMSCLGVAKSLAFQRLSLQKRCCIGYKFDSINTVYYMAPFAILIMVLPFMLLEGSRILKWLRIHPYPWAALIIIFSCGVLAFCFDFFILYVVHSTTAVTFNVAGNIKVADTVLVSWLISRNPISYMNAVECAITLVGCTFYGYDMHMLSQQSSVPGTPRTPRSLMEDDSVSQQSVNHVSQPDNELNFLDTDRWFDIDNFEDVERMMLNYTPVLPASFGSRSEHDGFPSSTFKESSYTSNREFSWSSSGSYCIENKLRKKINIFTMMQNLRVGVSNVEICKIPCNSEV</sequence>
<evidence type="ECO:0000313" key="8">
    <source>
        <dbReference type="Proteomes" id="UP001058974"/>
    </source>
</evidence>
<keyword evidence="3 6" id="KW-1133">Transmembrane helix</keyword>
<keyword evidence="2 6" id="KW-0812">Transmembrane</keyword>
<dbReference type="EMBL" id="JAMSHJ010000004">
    <property type="protein sequence ID" value="KAI5422804.1"/>
    <property type="molecule type" value="Genomic_DNA"/>
</dbReference>
<evidence type="ECO:0000256" key="1">
    <source>
        <dbReference type="ARBA" id="ARBA00004141"/>
    </source>
</evidence>
<comment type="subcellular location">
    <subcellularLocation>
        <location evidence="1">Membrane</location>
        <topology evidence="1">Multi-pass membrane protein</topology>
    </subcellularLocation>
</comment>
<keyword evidence="8" id="KW-1185">Reference proteome</keyword>
<organism evidence="7 8">
    <name type="scientific">Pisum sativum</name>
    <name type="common">Garden pea</name>
    <name type="synonym">Lathyrus oleraceus</name>
    <dbReference type="NCBI Taxonomy" id="3888"/>
    <lineage>
        <taxon>Eukaryota</taxon>
        <taxon>Viridiplantae</taxon>
        <taxon>Streptophyta</taxon>
        <taxon>Embryophyta</taxon>
        <taxon>Tracheophyta</taxon>
        <taxon>Spermatophyta</taxon>
        <taxon>Magnoliopsida</taxon>
        <taxon>eudicotyledons</taxon>
        <taxon>Gunneridae</taxon>
        <taxon>Pentapetalae</taxon>
        <taxon>rosids</taxon>
        <taxon>fabids</taxon>
        <taxon>Fabales</taxon>
        <taxon>Fabaceae</taxon>
        <taxon>Papilionoideae</taxon>
        <taxon>50 kb inversion clade</taxon>
        <taxon>NPAAA clade</taxon>
        <taxon>Hologalegina</taxon>
        <taxon>IRL clade</taxon>
        <taxon>Fabeae</taxon>
        <taxon>Lathyrus</taxon>
    </lineage>
</organism>
<protein>
    <submittedName>
        <fullName evidence="7">Uncharacterized protein</fullName>
    </submittedName>
</protein>
<reference evidence="7 8" key="1">
    <citation type="journal article" date="2022" name="Nat. Genet.">
        <title>Improved pea reference genome and pan-genome highlight genomic features and evolutionary characteristics.</title>
        <authorList>
            <person name="Yang T."/>
            <person name="Liu R."/>
            <person name="Luo Y."/>
            <person name="Hu S."/>
            <person name="Wang D."/>
            <person name="Wang C."/>
            <person name="Pandey M.K."/>
            <person name="Ge S."/>
            <person name="Xu Q."/>
            <person name="Li N."/>
            <person name="Li G."/>
            <person name="Huang Y."/>
            <person name="Saxena R.K."/>
            <person name="Ji Y."/>
            <person name="Li M."/>
            <person name="Yan X."/>
            <person name="He Y."/>
            <person name="Liu Y."/>
            <person name="Wang X."/>
            <person name="Xiang C."/>
            <person name="Varshney R.K."/>
            <person name="Ding H."/>
            <person name="Gao S."/>
            <person name="Zong X."/>
        </authorList>
    </citation>
    <scope>NUCLEOTIDE SEQUENCE [LARGE SCALE GENOMIC DNA]</scope>
    <source>
        <strain evidence="7 8">cv. Zhongwan 6</strain>
    </source>
</reference>
<keyword evidence="4 6" id="KW-0472">Membrane</keyword>
<evidence type="ECO:0000256" key="3">
    <source>
        <dbReference type="ARBA" id="ARBA00022989"/>
    </source>
</evidence>
<dbReference type="Gramene" id="Psat04G0600200-T1">
    <property type="protein sequence ID" value="KAI5422804.1"/>
    <property type="gene ID" value="KIW84_046002"/>
</dbReference>
<gene>
    <name evidence="7" type="ORF">KIW84_046002</name>
</gene>
<evidence type="ECO:0000313" key="7">
    <source>
        <dbReference type="EMBL" id="KAI5422804.1"/>
    </source>
</evidence>
<feature type="transmembrane region" description="Helical" evidence="6">
    <location>
        <begin position="222"/>
        <end position="242"/>
    </location>
</feature>